<feature type="domain" description="SGNH" evidence="3">
    <location>
        <begin position="494"/>
        <end position="714"/>
    </location>
</feature>
<dbReference type="Proteomes" id="UP000217954">
    <property type="component" value="Chromosome"/>
</dbReference>
<sequence>MGTLGAKMFFVSATKPMTDPEVPSTAAMDATPKPKSGKGFYRYDLDGLRGIAIFLVAVFHVWFGRVSGGVDVFLTLSGFFYGSKLLRTATTQGASLNPVPVLKRLVRRLLPALVLVLAACAVLTILVQPETRWETFAEQSLASLGYYQNWELANTAADYLAASESVSPLQHLWSMSVQGQFYVGFLALVYLLAVMLRQPLGRHIRTVLVAVIGVLAAASFGYAIYAHLDFQSIAYYNTFARAWELLLGVLVGALVAGTRWPMWLRQILSIAALATILSCGALINGVREFPGPLALVPVVATLVLILSAANLPTETPQPAANRFLATRPLVELGSLAYSLYLWHWPLLVYWLVYSGQPKVSLWEGAAILGISLALAYLTNKYVETPLRYPRPVAKPSTLWTRLRRPTLALGTSIVLMAVALTATSFTWLEHVTVQRSNGKELSGLRPRDYPGAGALLYGDRVPDLPMRPTTLEASDDLPITTEQECISDFRNRAVITCNYGNPHATRTIALAGGSHAEHWITALDILGRQHNFKITTYLKMGCPLSTEEVPRIAGSNDPYPDCKKWVDEVMARLIKEHPDYVFTTTTRPRSALGTGDVMPDSYLGIWSAFDEAGIPVLGMRDTPWLIDKDGTTYTAADCISAGGNSDSCAMDRNRALDDVNPTLAIANQFPLLKILDMTKAVCRSDKCRVVEGNVLVYHDSHHISATYMRTMTKELGRQITLATGWWRTTPPGK</sequence>
<dbReference type="AlphaFoldDB" id="A0A1Z4EY84"/>
<keyword evidence="1" id="KW-0472">Membrane</keyword>
<dbReference type="InterPro" id="IPR002656">
    <property type="entry name" value="Acyl_transf_3_dom"/>
</dbReference>
<evidence type="ECO:0000256" key="1">
    <source>
        <dbReference type="SAM" id="Phobius"/>
    </source>
</evidence>
<protein>
    <submittedName>
        <fullName evidence="4">Acyltransferase</fullName>
    </submittedName>
</protein>
<reference evidence="4 5" key="2">
    <citation type="journal article" date="2017" name="Int. J. Syst. Evol. Microbiol.">
        <title>Mycobacterium stephanolepidis sp. nov., a rapidly growing species related to Mycobacterium chelonae, isolated from marine teleost fish, Stephanolepis cirrhifer.</title>
        <authorList>
            <person name="Fukano H."/>
            <person name="Wada S."/>
            <person name="Kurata O."/>
            <person name="Katayama K."/>
            <person name="Fujiwara N."/>
            <person name="Hoshino Y."/>
        </authorList>
    </citation>
    <scope>NUCLEOTIDE SEQUENCE [LARGE SCALE GENOMIC DNA]</scope>
    <source>
        <strain evidence="4 5">NJB0901</strain>
    </source>
</reference>
<dbReference type="EMBL" id="AP018165">
    <property type="protein sequence ID" value="BAX97925.1"/>
    <property type="molecule type" value="Genomic_DNA"/>
</dbReference>
<evidence type="ECO:0000313" key="4">
    <source>
        <dbReference type="EMBL" id="BAX97925.1"/>
    </source>
</evidence>
<feature type="transmembrane region" description="Helical" evidence="1">
    <location>
        <begin position="407"/>
        <end position="428"/>
    </location>
</feature>
<gene>
    <name evidence="4" type="ORF">MSTE_02616</name>
</gene>
<evidence type="ECO:0000313" key="5">
    <source>
        <dbReference type="Proteomes" id="UP000217954"/>
    </source>
</evidence>
<accession>A0A1Z4EY84</accession>
<proteinExistence type="predicted"/>
<reference evidence="5" key="1">
    <citation type="journal article" date="2017" name="Genome Announc.">
        <title>Complete Genome Sequence of Mycobacterium stephanolepidis.</title>
        <authorList>
            <person name="Fukano H."/>
            <person name="Yoshida M."/>
            <person name="Katayama Y."/>
            <person name="Omatsu T."/>
            <person name="Mizutani T."/>
            <person name="Kurata O."/>
            <person name="Wada S."/>
            <person name="Hoshino Y."/>
        </authorList>
    </citation>
    <scope>NUCLEOTIDE SEQUENCE [LARGE SCALE GENOMIC DNA]</scope>
    <source>
        <strain evidence="5">NJB0901</strain>
    </source>
</reference>
<feature type="transmembrane region" description="Helical" evidence="1">
    <location>
        <begin position="234"/>
        <end position="255"/>
    </location>
</feature>
<keyword evidence="4" id="KW-0808">Transferase</keyword>
<dbReference type="GO" id="GO:0009103">
    <property type="term" value="P:lipopolysaccharide biosynthetic process"/>
    <property type="evidence" value="ECO:0007669"/>
    <property type="project" value="TreeGrafter"/>
</dbReference>
<feature type="transmembrane region" description="Helical" evidence="1">
    <location>
        <begin position="332"/>
        <end position="353"/>
    </location>
</feature>
<keyword evidence="1" id="KW-0812">Transmembrane</keyword>
<feature type="transmembrane region" description="Helical" evidence="1">
    <location>
        <begin position="359"/>
        <end position="377"/>
    </location>
</feature>
<keyword evidence="5" id="KW-1185">Reference proteome</keyword>
<organism evidence="4 5">
    <name type="scientific">[Mycobacterium] stephanolepidis</name>
    <dbReference type="NCBI Taxonomy" id="1520670"/>
    <lineage>
        <taxon>Bacteria</taxon>
        <taxon>Bacillati</taxon>
        <taxon>Actinomycetota</taxon>
        <taxon>Actinomycetes</taxon>
        <taxon>Mycobacteriales</taxon>
        <taxon>Mycobacteriaceae</taxon>
        <taxon>Mycobacteroides</taxon>
    </lineage>
</organism>
<dbReference type="PANTHER" id="PTHR23028">
    <property type="entry name" value="ACETYLTRANSFERASE"/>
    <property type="match status" value="1"/>
</dbReference>
<feature type="transmembrane region" description="Helical" evidence="1">
    <location>
        <begin position="69"/>
        <end position="87"/>
    </location>
</feature>
<dbReference type="GO" id="GO:0016020">
    <property type="term" value="C:membrane"/>
    <property type="evidence" value="ECO:0007669"/>
    <property type="project" value="TreeGrafter"/>
</dbReference>
<name>A0A1Z4EY84_9MYCO</name>
<feature type="transmembrane region" description="Helical" evidence="1">
    <location>
        <begin position="292"/>
        <end position="311"/>
    </location>
</feature>
<feature type="transmembrane region" description="Helical" evidence="1">
    <location>
        <begin position="108"/>
        <end position="127"/>
    </location>
</feature>
<evidence type="ECO:0000259" key="2">
    <source>
        <dbReference type="Pfam" id="PF01757"/>
    </source>
</evidence>
<feature type="transmembrane region" description="Helical" evidence="1">
    <location>
        <begin position="208"/>
        <end position="228"/>
    </location>
</feature>
<keyword evidence="4" id="KW-0012">Acyltransferase</keyword>
<feature type="transmembrane region" description="Helical" evidence="1">
    <location>
        <begin position="179"/>
        <end position="196"/>
    </location>
</feature>
<dbReference type="PANTHER" id="PTHR23028:SF53">
    <property type="entry name" value="ACYL_TRANSF_3 DOMAIN-CONTAINING PROTEIN"/>
    <property type="match status" value="1"/>
</dbReference>
<dbReference type="GO" id="GO:0016747">
    <property type="term" value="F:acyltransferase activity, transferring groups other than amino-acyl groups"/>
    <property type="evidence" value="ECO:0007669"/>
    <property type="project" value="InterPro"/>
</dbReference>
<feature type="domain" description="Acyltransferase 3" evidence="2">
    <location>
        <begin position="43"/>
        <end position="378"/>
    </location>
</feature>
<dbReference type="Pfam" id="PF19040">
    <property type="entry name" value="SGNH"/>
    <property type="match status" value="1"/>
</dbReference>
<dbReference type="Pfam" id="PF01757">
    <property type="entry name" value="Acyl_transf_3"/>
    <property type="match status" value="1"/>
</dbReference>
<dbReference type="InterPro" id="IPR043968">
    <property type="entry name" value="SGNH"/>
</dbReference>
<dbReference type="KEGG" id="mste:MSTE_02616"/>
<evidence type="ECO:0000259" key="3">
    <source>
        <dbReference type="Pfam" id="PF19040"/>
    </source>
</evidence>
<dbReference type="InterPro" id="IPR050879">
    <property type="entry name" value="Acyltransferase_3"/>
</dbReference>
<keyword evidence="1" id="KW-1133">Transmembrane helix</keyword>
<feature type="transmembrane region" description="Helical" evidence="1">
    <location>
        <begin position="267"/>
        <end position="286"/>
    </location>
</feature>